<evidence type="ECO:0000313" key="3">
    <source>
        <dbReference type="Proteomes" id="UP000799767"/>
    </source>
</evidence>
<organism evidence="2 3">
    <name type="scientific">Neohortaea acidophila</name>
    <dbReference type="NCBI Taxonomy" id="245834"/>
    <lineage>
        <taxon>Eukaryota</taxon>
        <taxon>Fungi</taxon>
        <taxon>Dikarya</taxon>
        <taxon>Ascomycota</taxon>
        <taxon>Pezizomycotina</taxon>
        <taxon>Dothideomycetes</taxon>
        <taxon>Dothideomycetidae</taxon>
        <taxon>Mycosphaerellales</taxon>
        <taxon>Teratosphaeriaceae</taxon>
        <taxon>Neohortaea</taxon>
    </lineage>
</organism>
<feature type="chain" id="PRO_5025500640" evidence="1">
    <location>
        <begin position="20"/>
        <end position="146"/>
    </location>
</feature>
<dbReference type="OrthoDB" id="10691556at2759"/>
<proteinExistence type="predicted"/>
<feature type="signal peptide" evidence="1">
    <location>
        <begin position="1"/>
        <end position="19"/>
    </location>
</feature>
<dbReference type="RefSeq" id="XP_033592126.1">
    <property type="nucleotide sequence ID" value="XM_033735261.1"/>
</dbReference>
<dbReference type="Proteomes" id="UP000799767">
    <property type="component" value="Unassembled WGS sequence"/>
</dbReference>
<protein>
    <submittedName>
        <fullName evidence="2">Uncharacterized protein</fullName>
    </submittedName>
</protein>
<keyword evidence="1" id="KW-0732">Signal</keyword>
<evidence type="ECO:0000313" key="2">
    <source>
        <dbReference type="EMBL" id="KAF2485557.1"/>
    </source>
</evidence>
<dbReference type="EMBL" id="MU001633">
    <property type="protein sequence ID" value="KAF2485557.1"/>
    <property type="molecule type" value="Genomic_DNA"/>
</dbReference>
<gene>
    <name evidence="2" type="ORF">BDY17DRAFT_308917</name>
</gene>
<name>A0A6A6Q2B2_9PEZI</name>
<keyword evidence="3" id="KW-1185">Reference proteome</keyword>
<dbReference type="AlphaFoldDB" id="A0A6A6Q2B2"/>
<reference evidence="2" key="1">
    <citation type="journal article" date="2020" name="Stud. Mycol.">
        <title>101 Dothideomycetes genomes: a test case for predicting lifestyles and emergence of pathogens.</title>
        <authorList>
            <person name="Haridas S."/>
            <person name="Albert R."/>
            <person name="Binder M."/>
            <person name="Bloem J."/>
            <person name="Labutti K."/>
            <person name="Salamov A."/>
            <person name="Andreopoulos B."/>
            <person name="Baker S."/>
            <person name="Barry K."/>
            <person name="Bills G."/>
            <person name="Bluhm B."/>
            <person name="Cannon C."/>
            <person name="Castanera R."/>
            <person name="Culley D."/>
            <person name="Daum C."/>
            <person name="Ezra D."/>
            <person name="Gonzalez J."/>
            <person name="Henrissat B."/>
            <person name="Kuo A."/>
            <person name="Liang C."/>
            <person name="Lipzen A."/>
            <person name="Lutzoni F."/>
            <person name="Magnuson J."/>
            <person name="Mondo S."/>
            <person name="Nolan M."/>
            <person name="Ohm R."/>
            <person name="Pangilinan J."/>
            <person name="Park H.-J."/>
            <person name="Ramirez L."/>
            <person name="Alfaro M."/>
            <person name="Sun H."/>
            <person name="Tritt A."/>
            <person name="Yoshinaga Y."/>
            <person name="Zwiers L.-H."/>
            <person name="Turgeon B."/>
            <person name="Goodwin S."/>
            <person name="Spatafora J."/>
            <person name="Crous P."/>
            <person name="Grigoriev I."/>
        </authorList>
    </citation>
    <scope>NUCLEOTIDE SEQUENCE</scope>
    <source>
        <strain evidence="2">CBS 113389</strain>
    </source>
</reference>
<dbReference type="GeneID" id="54476263"/>
<sequence>MRFHTVILAVVSMVAAASAAPLEQRCYAEHMNPKLMWDTIVPRIQTASELRWSDDATQIPRIQTASELRWSDDATQIPRIQTASELKWNDDATQMPRTQKSVSMEIERDAVRYELDIPAKGKEEVVVAARESAGEEQIFARRIHSL</sequence>
<accession>A0A6A6Q2B2</accession>
<evidence type="ECO:0000256" key="1">
    <source>
        <dbReference type="SAM" id="SignalP"/>
    </source>
</evidence>